<feature type="domain" description="Zinc knuckle CX2CX4HX4C" evidence="1">
    <location>
        <begin position="72"/>
        <end position="118"/>
    </location>
</feature>
<evidence type="ECO:0000313" key="3">
    <source>
        <dbReference type="Proteomes" id="UP000238479"/>
    </source>
</evidence>
<dbReference type="InterPro" id="IPR025836">
    <property type="entry name" value="Zn_knuckle_CX2CX4HX4C"/>
</dbReference>
<dbReference type="EMBL" id="PDCK01000040">
    <property type="protein sequence ID" value="PRQ48315.1"/>
    <property type="molecule type" value="Genomic_DNA"/>
</dbReference>
<protein>
    <recommendedName>
        <fullName evidence="1">Zinc knuckle CX2CX4HX4C domain-containing protein</fullName>
    </recommendedName>
</protein>
<dbReference type="Proteomes" id="UP000238479">
    <property type="component" value="Chromosome 2"/>
</dbReference>
<accession>A0A2P6RPG1</accession>
<gene>
    <name evidence="2" type="ORF">RchiOBHm_Chr2g0109311</name>
</gene>
<organism evidence="2 3">
    <name type="scientific">Rosa chinensis</name>
    <name type="common">China rose</name>
    <dbReference type="NCBI Taxonomy" id="74649"/>
    <lineage>
        <taxon>Eukaryota</taxon>
        <taxon>Viridiplantae</taxon>
        <taxon>Streptophyta</taxon>
        <taxon>Embryophyta</taxon>
        <taxon>Tracheophyta</taxon>
        <taxon>Spermatophyta</taxon>
        <taxon>Magnoliopsida</taxon>
        <taxon>eudicotyledons</taxon>
        <taxon>Gunneridae</taxon>
        <taxon>Pentapetalae</taxon>
        <taxon>rosids</taxon>
        <taxon>fabids</taxon>
        <taxon>Rosales</taxon>
        <taxon>Rosaceae</taxon>
        <taxon>Rosoideae</taxon>
        <taxon>Rosoideae incertae sedis</taxon>
        <taxon>Rosa</taxon>
    </lineage>
</organism>
<keyword evidence="3" id="KW-1185">Reference proteome</keyword>
<comment type="caution">
    <text evidence="2">The sequence shown here is derived from an EMBL/GenBank/DDBJ whole genome shotgun (WGS) entry which is preliminary data.</text>
</comment>
<dbReference type="AlphaFoldDB" id="A0A2P6RPG1"/>
<proteinExistence type="predicted"/>
<sequence length="348" mass="37199">MLLLADYDVVSALGEVPLHLLEVWVAVKGLHIAMRNEKALSLIGRALGTFVRVDQGAVQRKDTIQRIHVIHDVRRRIWARRQFDFSPTVSVLVELQYEKCHGLCMACGFFKHGSGVCDRRLETEAWSLMLSGQVGLDVDCGLVLAPNSPASVAAVSGLGMTYTASVGLSVPEVVVTVDTDHTVEGSVSATNAVLIRPENLAGKPDFELELTAGLTGPGLQVLGPGLNADGTKEDSVTGPGLKRFGPALRFWVFWISTLRLWWSQAQWFGMDLVSSGSKLCGCIIEALSTAWGAADPHPVGFGFISILLVSLDPLGVSSSGATPGVLGWVVVVAARVVVAVLQLCVRLH</sequence>
<dbReference type="Gramene" id="PRQ48315">
    <property type="protein sequence ID" value="PRQ48315"/>
    <property type="gene ID" value="RchiOBHm_Chr2g0109311"/>
</dbReference>
<dbReference type="Pfam" id="PF14392">
    <property type="entry name" value="zf-CCHC_4"/>
    <property type="match status" value="1"/>
</dbReference>
<reference evidence="2 3" key="1">
    <citation type="journal article" date="2018" name="Nat. Genet.">
        <title>The Rosa genome provides new insights in the design of modern roses.</title>
        <authorList>
            <person name="Bendahmane M."/>
        </authorList>
    </citation>
    <scope>NUCLEOTIDE SEQUENCE [LARGE SCALE GENOMIC DNA]</scope>
    <source>
        <strain evidence="3">cv. Old Blush</strain>
    </source>
</reference>
<name>A0A2P6RPG1_ROSCH</name>
<evidence type="ECO:0000259" key="1">
    <source>
        <dbReference type="Pfam" id="PF14392"/>
    </source>
</evidence>
<evidence type="ECO:0000313" key="2">
    <source>
        <dbReference type="EMBL" id="PRQ48315.1"/>
    </source>
</evidence>